<evidence type="ECO:0000313" key="1">
    <source>
        <dbReference type="EMBL" id="KAJ0101911.1"/>
    </source>
</evidence>
<proteinExistence type="predicted"/>
<name>A0ACC1BSB0_9ROSI</name>
<organism evidence="1 2">
    <name type="scientific">Pistacia atlantica</name>
    <dbReference type="NCBI Taxonomy" id="434234"/>
    <lineage>
        <taxon>Eukaryota</taxon>
        <taxon>Viridiplantae</taxon>
        <taxon>Streptophyta</taxon>
        <taxon>Embryophyta</taxon>
        <taxon>Tracheophyta</taxon>
        <taxon>Spermatophyta</taxon>
        <taxon>Magnoliopsida</taxon>
        <taxon>eudicotyledons</taxon>
        <taxon>Gunneridae</taxon>
        <taxon>Pentapetalae</taxon>
        <taxon>rosids</taxon>
        <taxon>malvids</taxon>
        <taxon>Sapindales</taxon>
        <taxon>Anacardiaceae</taxon>
        <taxon>Pistacia</taxon>
    </lineage>
</organism>
<keyword evidence="2" id="KW-1185">Reference proteome</keyword>
<dbReference type="Proteomes" id="UP001164250">
    <property type="component" value="Chromosome 3"/>
</dbReference>
<gene>
    <name evidence="1" type="ORF">Patl1_04117</name>
</gene>
<protein>
    <submittedName>
        <fullName evidence="1">Uncharacterized protein</fullName>
    </submittedName>
</protein>
<dbReference type="EMBL" id="CM047899">
    <property type="protein sequence ID" value="KAJ0101911.1"/>
    <property type="molecule type" value="Genomic_DNA"/>
</dbReference>
<comment type="caution">
    <text evidence="1">The sequence shown here is derived from an EMBL/GenBank/DDBJ whole genome shotgun (WGS) entry which is preliminary data.</text>
</comment>
<sequence>MAVISLSLQLEFALLLLELAYDNATSDVLSVIPLWQEMDYYKEYQEKLRGYLGKEKANGILLEALYLISMGTNDFLENYYIFPSRSKQYSVEEYRDFLLGIAKDFITELYQLGGRKIAISGLPPMGCLPLERTTKIFSGTDCVEKYNSVALDFNGKLQEMIKRLNKELPGIRLVLANPYDILLDIIQNPLKYGFVDAAKACCGTGMFEMSYLCNKRSPFTCPDASKYVFWDSFHPTEKTNWIIADHLVKTSLAEFL</sequence>
<reference evidence="2" key="1">
    <citation type="journal article" date="2023" name="G3 (Bethesda)">
        <title>Genome assembly and association tests identify interacting loci associated with vigor, precocity, and sex in interspecific pistachio rootstocks.</title>
        <authorList>
            <person name="Palmer W."/>
            <person name="Jacygrad E."/>
            <person name="Sagayaradj S."/>
            <person name="Cavanaugh K."/>
            <person name="Han R."/>
            <person name="Bertier L."/>
            <person name="Beede B."/>
            <person name="Kafkas S."/>
            <person name="Golino D."/>
            <person name="Preece J."/>
            <person name="Michelmore R."/>
        </authorList>
    </citation>
    <scope>NUCLEOTIDE SEQUENCE [LARGE SCALE GENOMIC DNA]</scope>
</reference>
<accession>A0ACC1BSB0</accession>
<evidence type="ECO:0000313" key="2">
    <source>
        <dbReference type="Proteomes" id="UP001164250"/>
    </source>
</evidence>